<feature type="compositionally biased region" description="Low complexity" evidence="1">
    <location>
        <begin position="119"/>
        <end position="130"/>
    </location>
</feature>
<feature type="non-terminal residue" evidence="2">
    <location>
        <position position="1"/>
    </location>
</feature>
<protein>
    <submittedName>
        <fullName evidence="2">Uncharacterized protein</fullName>
    </submittedName>
</protein>
<keyword evidence="3" id="KW-1185">Reference proteome</keyword>
<feature type="compositionally biased region" description="Polar residues" evidence="1">
    <location>
        <begin position="16"/>
        <end position="26"/>
    </location>
</feature>
<comment type="caution">
    <text evidence="2">The sequence shown here is derived from an EMBL/GenBank/DDBJ whole genome shotgun (WGS) entry which is preliminary data.</text>
</comment>
<reference evidence="2 3" key="1">
    <citation type="submission" date="2024-04" db="EMBL/GenBank/DDBJ databases">
        <authorList>
            <consortium name="Genoscope - CEA"/>
            <person name="William W."/>
        </authorList>
    </citation>
    <scope>NUCLEOTIDE SEQUENCE [LARGE SCALE GENOMIC DNA]</scope>
</reference>
<feature type="compositionally biased region" description="Low complexity" evidence="1">
    <location>
        <begin position="222"/>
        <end position="231"/>
    </location>
</feature>
<gene>
    <name evidence="2" type="ORF">GSLYS_00017174001</name>
</gene>
<proteinExistence type="predicted"/>
<feature type="region of interest" description="Disordered" evidence="1">
    <location>
        <begin position="86"/>
        <end position="193"/>
    </location>
</feature>
<dbReference type="AlphaFoldDB" id="A0AAV2IA16"/>
<feature type="compositionally biased region" description="Polar residues" evidence="1">
    <location>
        <begin position="205"/>
        <end position="221"/>
    </location>
</feature>
<feature type="region of interest" description="Disordered" evidence="1">
    <location>
        <begin position="1"/>
        <end position="63"/>
    </location>
</feature>
<organism evidence="2 3">
    <name type="scientific">Lymnaea stagnalis</name>
    <name type="common">Great pond snail</name>
    <name type="synonym">Helix stagnalis</name>
    <dbReference type="NCBI Taxonomy" id="6523"/>
    <lineage>
        <taxon>Eukaryota</taxon>
        <taxon>Metazoa</taxon>
        <taxon>Spiralia</taxon>
        <taxon>Lophotrochozoa</taxon>
        <taxon>Mollusca</taxon>
        <taxon>Gastropoda</taxon>
        <taxon>Heterobranchia</taxon>
        <taxon>Euthyneura</taxon>
        <taxon>Panpulmonata</taxon>
        <taxon>Hygrophila</taxon>
        <taxon>Lymnaeoidea</taxon>
        <taxon>Lymnaeidae</taxon>
        <taxon>Lymnaea</taxon>
    </lineage>
</organism>
<dbReference type="Proteomes" id="UP001497497">
    <property type="component" value="Unassembled WGS sequence"/>
</dbReference>
<feature type="compositionally biased region" description="Polar residues" evidence="1">
    <location>
        <begin position="132"/>
        <end position="153"/>
    </location>
</feature>
<feature type="non-terminal residue" evidence="2">
    <location>
        <position position="231"/>
    </location>
</feature>
<sequence>SSNSTSISPQGAAYTSYDNGLSSQRMQLHHELRQQIPPLQPPNHQESLIPSPASATWNEGNHGLTQSSLAANITTASGFSGQCASNYSSPHARTQGANSSGNVFGNDTIGTNAVQPAPSQRLSSRSSFSSPDAKTQQSLASFIRSNPSATITDIQEHMSERGIISAQPHGDATSESLRPTAHSDKVPSPEMLPKYFSTFPVRNLSRPSSCHESIQQHLFEQSTSTSSSSPS</sequence>
<feature type="region of interest" description="Disordered" evidence="1">
    <location>
        <begin position="205"/>
        <end position="231"/>
    </location>
</feature>
<accession>A0AAV2IA16</accession>
<evidence type="ECO:0000313" key="3">
    <source>
        <dbReference type="Proteomes" id="UP001497497"/>
    </source>
</evidence>
<feature type="compositionally biased region" description="Polar residues" evidence="1">
    <location>
        <begin position="42"/>
        <end position="63"/>
    </location>
</feature>
<name>A0AAV2IA16_LYMST</name>
<evidence type="ECO:0000313" key="2">
    <source>
        <dbReference type="EMBL" id="CAL1543640.1"/>
    </source>
</evidence>
<dbReference type="EMBL" id="CAXITT010000567">
    <property type="protein sequence ID" value="CAL1543640.1"/>
    <property type="molecule type" value="Genomic_DNA"/>
</dbReference>
<feature type="compositionally biased region" description="Polar residues" evidence="1">
    <location>
        <begin position="86"/>
        <end position="118"/>
    </location>
</feature>
<evidence type="ECO:0000256" key="1">
    <source>
        <dbReference type="SAM" id="MobiDB-lite"/>
    </source>
</evidence>